<reference evidence="2 3" key="1">
    <citation type="submission" date="2015-03" db="EMBL/GenBank/DDBJ databases">
        <title>Genomics and transcriptomics of the oil-accumulating basidiomycete yeast T. oleaginosus allow insights into substrate utilization and the diverse evolutionary trajectories of mating systems in fungi.</title>
        <authorList>
            <consortium name="DOE Joint Genome Institute"/>
            <person name="Kourist R."/>
            <person name="Kracht O."/>
            <person name="Bracharz F."/>
            <person name="Lipzen A."/>
            <person name="Nolan M."/>
            <person name="Ohm R."/>
            <person name="Grigoriev I."/>
            <person name="Sun S."/>
            <person name="Heitman J."/>
            <person name="Bruck T."/>
            <person name="Nowrousian M."/>
        </authorList>
    </citation>
    <scope>NUCLEOTIDE SEQUENCE [LARGE SCALE GENOMIC DNA]</scope>
    <source>
        <strain evidence="2 3">IBC0246</strain>
    </source>
</reference>
<dbReference type="AlphaFoldDB" id="A0A0J0XXG1"/>
<accession>A0A0J0XXG1</accession>
<proteinExistence type="predicted"/>
<dbReference type="EMBL" id="KQ087180">
    <property type="protein sequence ID" value="KLT45741.1"/>
    <property type="molecule type" value="Genomic_DNA"/>
</dbReference>
<protein>
    <recommendedName>
        <fullName evidence="4">Extracellular membrane protein CFEM domain-containing protein</fullName>
    </recommendedName>
</protein>
<sequence>MKLLVPALLLAAAVSAQEPETYTSCHLTCAAANATSVCQNANWNDTSCLCNGDFQQSVKVCLYRSGCNTDVPSWFEKARRACESAGVAIASATGNYSRPGATGSRGGGGGGGGASAASSSAAAAPASTTASSASRVVAASAGTLVLGAAVAMLL</sequence>
<evidence type="ECO:0000313" key="2">
    <source>
        <dbReference type="EMBL" id="KLT45741.1"/>
    </source>
</evidence>
<keyword evidence="3" id="KW-1185">Reference proteome</keyword>
<dbReference type="Proteomes" id="UP000053611">
    <property type="component" value="Unassembled WGS sequence"/>
</dbReference>
<organism evidence="2 3">
    <name type="scientific">Cutaneotrichosporon oleaginosum</name>
    <dbReference type="NCBI Taxonomy" id="879819"/>
    <lineage>
        <taxon>Eukaryota</taxon>
        <taxon>Fungi</taxon>
        <taxon>Dikarya</taxon>
        <taxon>Basidiomycota</taxon>
        <taxon>Agaricomycotina</taxon>
        <taxon>Tremellomycetes</taxon>
        <taxon>Trichosporonales</taxon>
        <taxon>Trichosporonaceae</taxon>
        <taxon>Cutaneotrichosporon</taxon>
    </lineage>
</organism>
<feature type="signal peptide" evidence="1">
    <location>
        <begin position="1"/>
        <end position="16"/>
    </location>
</feature>
<dbReference type="RefSeq" id="XP_018282232.1">
    <property type="nucleotide sequence ID" value="XM_018425902.1"/>
</dbReference>
<dbReference type="GeneID" id="28986505"/>
<keyword evidence="1" id="KW-0732">Signal</keyword>
<evidence type="ECO:0000256" key="1">
    <source>
        <dbReference type="SAM" id="SignalP"/>
    </source>
</evidence>
<name>A0A0J0XXG1_9TREE</name>
<evidence type="ECO:0000313" key="3">
    <source>
        <dbReference type="Proteomes" id="UP000053611"/>
    </source>
</evidence>
<feature type="chain" id="PRO_5005245624" description="Extracellular membrane protein CFEM domain-containing protein" evidence="1">
    <location>
        <begin position="17"/>
        <end position="154"/>
    </location>
</feature>
<evidence type="ECO:0008006" key="4">
    <source>
        <dbReference type="Google" id="ProtNLM"/>
    </source>
</evidence>
<gene>
    <name evidence="2" type="ORF">CC85DRAFT_310471</name>
</gene>